<evidence type="ECO:0008006" key="4">
    <source>
        <dbReference type="Google" id="ProtNLM"/>
    </source>
</evidence>
<evidence type="ECO:0000313" key="2">
    <source>
        <dbReference type="Ensembl" id="ENSLLEP00000003934.1"/>
    </source>
</evidence>
<dbReference type="Proteomes" id="UP000694569">
    <property type="component" value="Unplaced"/>
</dbReference>
<name>A0A8C5LYB6_9ANUR</name>
<feature type="coiled-coil region" evidence="1">
    <location>
        <begin position="937"/>
        <end position="1013"/>
    </location>
</feature>
<dbReference type="GeneTree" id="ENSGT00390000007924"/>
<keyword evidence="3" id="KW-1185">Reference proteome</keyword>
<evidence type="ECO:0000256" key="1">
    <source>
        <dbReference type="SAM" id="Coils"/>
    </source>
</evidence>
<evidence type="ECO:0000313" key="3">
    <source>
        <dbReference type="Proteomes" id="UP000694569"/>
    </source>
</evidence>
<reference evidence="2" key="1">
    <citation type="submission" date="2025-08" db="UniProtKB">
        <authorList>
            <consortium name="Ensembl"/>
        </authorList>
    </citation>
    <scope>IDENTIFICATION</scope>
</reference>
<organism evidence="2 3">
    <name type="scientific">Leptobrachium leishanense</name>
    <name type="common">Leishan spiny toad</name>
    <dbReference type="NCBI Taxonomy" id="445787"/>
    <lineage>
        <taxon>Eukaryota</taxon>
        <taxon>Metazoa</taxon>
        <taxon>Chordata</taxon>
        <taxon>Craniata</taxon>
        <taxon>Vertebrata</taxon>
        <taxon>Euteleostomi</taxon>
        <taxon>Amphibia</taxon>
        <taxon>Batrachia</taxon>
        <taxon>Anura</taxon>
        <taxon>Pelobatoidea</taxon>
        <taxon>Megophryidae</taxon>
        <taxon>Leptobrachium</taxon>
    </lineage>
</organism>
<proteinExistence type="predicted"/>
<feature type="coiled-coil region" evidence="1">
    <location>
        <begin position="405"/>
        <end position="467"/>
    </location>
</feature>
<dbReference type="PANTHER" id="PTHR47899">
    <property type="entry name" value="COILED-COIL DOMAIN-CONTAINING PROTEIN 171"/>
    <property type="match status" value="1"/>
</dbReference>
<feature type="coiled-coil region" evidence="1">
    <location>
        <begin position="293"/>
        <end position="327"/>
    </location>
</feature>
<sequence>MELITCDHLSANGIKSLFSLENCNSLNEEQSGFNAISVLRSKLNQARNENIQMLAKHNQEVSDLDIQLAKLRCEFEKGEAKRQGLEYELAVTKKRWNQDRMALQEERTNSVRLQENFKAQVEEFQGKMQSIQNSFKSAQSSWQDTQKQLENDLQNQNNILTSYKKQVEILISEKSGLEGVLQELQQKLQTCATEQNNLVGSLREQKNELGYGRDREHRLHMELEEATCRIKQLEGSIEAERAAHLESKFSSEVIQLRLRELEESLEVEKTVHSQTTSEAEMLKKQFIDVESAYLREKSRAEETTEKSQKLEEEFTNVMKKLKEDIEEKNLFITDLSMKLKESEKRFLSVEEHLALSKKQQFSLEESCESIRKELQSLVDHFRTPSQCTSGSYKDQLKLAGSAAVLETLRQTLTDYRSRLEDTSNECEASKRTNEKARAELERSKDMVLALHNDLERTKSDLKFAKEELQSWGLKLADSESLIENYKLDLETVHQSWRAEQERVLDMGIEIHRQATMYQKDEEKKLTFLHTLYQRLVAGFVIIKQPEDMLSNFTWSELCIVLQENVDVLISDLRQANEKVSHLENVCKNKADALDNMQKNCKITLKKLCEQMKAQEKRHQQLKKDLEQRYSAVLKKAKEKSQKLQNEAQNSETRIAVCEKTKHQMAIENVNLKHLLINTEKDIRSLLAACALVTGALYPLYSRACCLATQRDGLQLQVNSFADVQKTIRSLVQALRHTEEKKRIYTELKKDCPTSSIYRFRKGVIAVLAANRLRQLGKHRRAFFIWKDDLTKGMGLLVCTGEAQEEHTLGQNNADMNFKEAQMWFSSSRLLNIIECSMSELLGILYKSELSSQEHLMKSARNSFSKLMRKLSVVLGHKTVGCDRSRICTDPNSLVHRLANGLQRLNSQTENSYLTNTTPIMHCLGSLKKHILELTQRLHSGEVERRSLRLELSELKERLNEIQRTSECKKSLKLQDQPYTHSKMVPYEKFKTACEELNNALSREKMAHSLLEEQSQKLMALNFKI</sequence>
<feature type="coiled-coil region" evidence="1">
    <location>
        <begin position="565"/>
        <end position="660"/>
    </location>
</feature>
<feature type="coiled-coil region" evidence="1">
    <location>
        <begin position="36"/>
        <end position="74"/>
    </location>
</feature>
<dbReference type="Ensembl" id="ENSLLET00000004120.1">
    <property type="protein sequence ID" value="ENSLLEP00000003934.1"/>
    <property type="gene ID" value="ENSLLEG00000002529.1"/>
</dbReference>
<reference evidence="2" key="2">
    <citation type="submission" date="2025-09" db="UniProtKB">
        <authorList>
            <consortium name="Ensembl"/>
        </authorList>
    </citation>
    <scope>IDENTIFICATION</scope>
</reference>
<dbReference type="InterPro" id="IPR038820">
    <property type="entry name" value="CCDC171"/>
</dbReference>
<protein>
    <recommendedName>
        <fullName evidence="4">Coiled-coil domain-containing protein 171</fullName>
    </recommendedName>
</protein>
<dbReference type="OrthoDB" id="287623at2759"/>
<dbReference type="PANTHER" id="PTHR47899:SF1">
    <property type="entry name" value="COILED-COIL DOMAIN-CONTAINING PROTEIN 171"/>
    <property type="match status" value="1"/>
</dbReference>
<feature type="coiled-coil region" evidence="1">
    <location>
        <begin position="146"/>
        <end position="187"/>
    </location>
</feature>
<keyword evidence="1" id="KW-0175">Coiled coil</keyword>
<accession>A0A8C5LYB6</accession>
<dbReference type="AlphaFoldDB" id="A0A8C5LYB6"/>